<gene>
    <name evidence="1" type="ORF">B0H16DRAFT_1585999</name>
</gene>
<protein>
    <submittedName>
        <fullName evidence="1">Uncharacterized protein</fullName>
    </submittedName>
</protein>
<accession>A0AAD7MSF6</accession>
<evidence type="ECO:0000313" key="2">
    <source>
        <dbReference type="Proteomes" id="UP001215598"/>
    </source>
</evidence>
<organism evidence="1 2">
    <name type="scientific">Mycena metata</name>
    <dbReference type="NCBI Taxonomy" id="1033252"/>
    <lineage>
        <taxon>Eukaryota</taxon>
        <taxon>Fungi</taxon>
        <taxon>Dikarya</taxon>
        <taxon>Basidiomycota</taxon>
        <taxon>Agaricomycotina</taxon>
        <taxon>Agaricomycetes</taxon>
        <taxon>Agaricomycetidae</taxon>
        <taxon>Agaricales</taxon>
        <taxon>Marasmiineae</taxon>
        <taxon>Mycenaceae</taxon>
        <taxon>Mycena</taxon>
    </lineage>
</organism>
<proteinExistence type="predicted"/>
<dbReference type="AlphaFoldDB" id="A0AAD7MSF6"/>
<dbReference type="EMBL" id="JARKIB010000162">
    <property type="protein sequence ID" value="KAJ7729936.1"/>
    <property type="molecule type" value="Genomic_DNA"/>
</dbReference>
<comment type="caution">
    <text evidence="1">The sequence shown here is derived from an EMBL/GenBank/DDBJ whole genome shotgun (WGS) entry which is preliminary data.</text>
</comment>
<sequence length="298" mass="33500">MPGPYRQKMRIQAPLRPERHPILRIQLRQPHLVVQHAVHAQEHRAVCVGEVGRLPAIRKVLENLGDLRAEVRARNMAARARVDERQDVALLSISRPINEQRRIRIPHNTPRHAHIQRLLPRDHPPRVLEVEERDAKGAGPSGGSERYAVRELALLAAVDAHEPVVAVPVVRRTVVDLRRRAPDAGRGERRGCALELRLCVGNTMATGIVSILAMVRDLQRLRRKLVGMISRILRVAATVTRLRRTRGTIVRGRRRRALPMATPRIGIRRIILLRVRGVVESGGGARHGGMVVCNCKAR</sequence>
<name>A0AAD7MSF6_9AGAR</name>
<keyword evidence="2" id="KW-1185">Reference proteome</keyword>
<reference evidence="1" key="1">
    <citation type="submission" date="2023-03" db="EMBL/GenBank/DDBJ databases">
        <title>Massive genome expansion in bonnet fungi (Mycena s.s.) driven by repeated elements and novel gene families across ecological guilds.</title>
        <authorList>
            <consortium name="Lawrence Berkeley National Laboratory"/>
            <person name="Harder C.B."/>
            <person name="Miyauchi S."/>
            <person name="Viragh M."/>
            <person name="Kuo A."/>
            <person name="Thoen E."/>
            <person name="Andreopoulos B."/>
            <person name="Lu D."/>
            <person name="Skrede I."/>
            <person name="Drula E."/>
            <person name="Henrissat B."/>
            <person name="Morin E."/>
            <person name="Kohler A."/>
            <person name="Barry K."/>
            <person name="LaButti K."/>
            <person name="Morin E."/>
            <person name="Salamov A."/>
            <person name="Lipzen A."/>
            <person name="Mereny Z."/>
            <person name="Hegedus B."/>
            <person name="Baldrian P."/>
            <person name="Stursova M."/>
            <person name="Weitz H."/>
            <person name="Taylor A."/>
            <person name="Grigoriev I.V."/>
            <person name="Nagy L.G."/>
            <person name="Martin F."/>
            <person name="Kauserud H."/>
        </authorList>
    </citation>
    <scope>NUCLEOTIDE SEQUENCE</scope>
    <source>
        <strain evidence="1">CBHHK182m</strain>
    </source>
</reference>
<dbReference type="Proteomes" id="UP001215598">
    <property type="component" value="Unassembled WGS sequence"/>
</dbReference>
<evidence type="ECO:0000313" key="1">
    <source>
        <dbReference type="EMBL" id="KAJ7729936.1"/>
    </source>
</evidence>